<evidence type="ECO:0000313" key="3">
    <source>
        <dbReference type="Proteomes" id="UP000045545"/>
    </source>
</evidence>
<dbReference type="PANTHER" id="PTHR34322:SF2">
    <property type="entry name" value="TRANSPOSASE IS200-LIKE DOMAIN-CONTAINING PROTEIN"/>
    <property type="match status" value="1"/>
</dbReference>
<feature type="domain" description="Transposase IS200-like" evidence="1">
    <location>
        <begin position="15"/>
        <end position="129"/>
    </location>
</feature>
<dbReference type="GO" id="GO:0006313">
    <property type="term" value="P:DNA transposition"/>
    <property type="evidence" value="ECO:0007669"/>
    <property type="project" value="InterPro"/>
</dbReference>
<dbReference type="SUPFAM" id="SSF143422">
    <property type="entry name" value="Transposase IS200-like"/>
    <property type="match status" value="1"/>
</dbReference>
<organism evidence="2 3">
    <name type="scientific">Syntrophomonas zehnderi OL-4</name>
    <dbReference type="NCBI Taxonomy" id="690567"/>
    <lineage>
        <taxon>Bacteria</taxon>
        <taxon>Bacillati</taxon>
        <taxon>Bacillota</taxon>
        <taxon>Clostridia</taxon>
        <taxon>Eubacteriales</taxon>
        <taxon>Syntrophomonadaceae</taxon>
        <taxon>Syntrophomonas</taxon>
    </lineage>
</organism>
<evidence type="ECO:0000259" key="1">
    <source>
        <dbReference type="SMART" id="SM01321"/>
    </source>
</evidence>
<keyword evidence="3" id="KW-1185">Reference proteome</keyword>
<dbReference type="SMART" id="SM01321">
    <property type="entry name" value="Y1_Tnp"/>
    <property type="match status" value="1"/>
</dbReference>
<dbReference type="RefSeq" id="WP_207642029.1">
    <property type="nucleotide sequence ID" value="NZ_CGIH01000005.1"/>
</dbReference>
<gene>
    <name evidence="2" type="ORF">521</name>
</gene>
<dbReference type="InterPro" id="IPR036515">
    <property type="entry name" value="Transposase_17_sf"/>
</dbReference>
<dbReference type="PANTHER" id="PTHR34322">
    <property type="entry name" value="TRANSPOSASE, Y1_TNP DOMAIN-CONTAINING"/>
    <property type="match status" value="1"/>
</dbReference>
<accession>A0A0E4C7U4</accession>
<dbReference type="GO" id="GO:0004803">
    <property type="term" value="F:transposase activity"/>
    <property type="evidence" value="ECO:0007669"/>
    <property type="project" value="InterPro"/>
</dbReference>
<dbReference type="InterPro" id="IPR002686">
    <property type="entry name" value="Transposase_17"/>
</dbReference>
<name>A0A0E4C7U4_9FIRM</name>
<evidence type="ECO:0000313" key="2">
    <source>
        <dbReference type="EMBL" id="CFX11852.1"/>
    </source>
</evidence>
<dbReference type="AlphaFoldDB" id="A0A0E4C7U4"/>
<dbReference type="Proteomes" id="UP000045545">
    <property type="component" value="Unassembled WGS sequence"/>
</dbReference>
<dbReference type="EMBL" id="CGIH01000005">
    <property type="protein sequence ID" value="CFX11852.1"/>
    <property type="molecule type" value="Genomic_DNA"/>
</dbReference>
<proteinExistence type="predicted"/>
<dbReference type="NCBIfam" id="NF047646">
    <property type="entry name" value="REP_Tyr_transpos"/>
    <property type="match status" value="1"/>
</dbReference>
<protein>
    <submittedName>
        <fullName evidence="2">Transposase IS200-like</fullName>
    </submittedName>
</protein>
<reference evidence="2 3" key="1">
    <citation type="submission" date="2015-03" db="EMBL/GenBank/DDBJ databases">
        <authorList>
            <person name="Murphy D."/>
        </authorList>
    </citation>
    <scope>NUCLEOTIDE SEQUENCE [LARGE SCALE GENOMIC DNA]</scope>
    <source>
        <strain evidence="2 3">OL-4</strain>
    </source>
</reference>
<dbReference type="Pfam" id="PF01797">
    <property type="entry name" value="Y1_Tnp"/>
    <property type="match status" value="1"/>
</dbReference>
<sequence>MADVIRMARTAREKCDSGIYHVILRGINRQDIFYDDDDFQQFLETVGQKKTDNQFALYAYCLMSNHVHLLLQEHTDNISRIMSRIGSSYAWWYNQKYDRSGHVFQGRYGSECVKDNSYLLTVMRYIHNNPVKAEMVGKPEEYKWSSMLAYYSGREYPVKLTDTDFILGIIHSERSKAIAGLREFMSRKNDDKCLDEEIKIRKSDREVKDEIEALMNGELIGKLPGMDKAQLNEILRKIKESEGVTLRQIARVTGLSVNIIYSA</sequence>
<dbReference type="GO" id="GO:0003677">
    <property type="term" value="F:DNA binding"/>
    <property type="evidence" value="ECO:0007669"/>
    <property type="project" value="InterPro"/>
</dbReference>
<dbReference type="Gene3D" id="3.30.70.1290">
    <property type="entry name" value="Transposase IS200-like"/>
    <property type="match status" value="1"/>
</dbReference>
<dbReference type="STRING" id="690567.521"/>